<dbReference type="Pfam" id="PF03466">
    <property type="entry name" value="LysR_substrate"/>
    <property type="match status" value="1"/>
</dbReference>
<dbReference type="InterPro" id="IPR005119">
    <property type="entry name" value="LysR_subst-bd"/>
</dbReference>
<name>A0ABZ3D0G9_9PROT</name>
<gene>
    <name evidence="6" type="ORF">AAC691_12235</name>
</gene>
<dbReference type="InterPro" id="IPR000847">
    <property type="entry name" value="LysR_HTH_N"/>
</dbReference>
<comment type="similarity">
    <text evidence="1">Belongs to the LysR transcriptional regulatory family.</text>
</comment>
<dbReference type="EMBL" id="CP152276">
    <property type="protein sequence ID" value="XAE41094.1"/>
    <property type="molecule type" value="Genomic_DNA"/>
</dbReference>
<evidence type="ECO:0000256" key="3">
    <source>
        <dbReference type="ARBA" id="ARBA00023125"/>
    </source>
</evidence>
<dbReference type="SUPFAM" id="SSF46785">
    <property type="entry name" value="Winged helix' DNA-binding domain"/>
    <property type="match status" value="1"/>
</dbReference>
<protein>
    <submittedName>
        <fullName evidence="6">LysR family transcriptional regulator</fullName>
    </submittedName>
</protein>
<organism evidence="6 7">
    <name type="scientific">Nguyenibacter vanlangensis</name>
    <dbReference type="NCBI Taxonomy" id="1216886"/>
    <lineage>
        <taxon>Bacteria</taxon>
        <taxon>Pseudomonadati</taxon>
        <taxon>Pseudomonadota</taxon>
        <taxon>Alphaproteobacteria</taxon>
        <taxon>Acetobacterales</taxon>
        <taxon>Acetobacteraceae</taxon>
        <taxon>Nguyenibacter</taxon>
    </lineage>
</organism>
<keyword evidence="2" id="KW-0805">Transcription regulation</keyword>
<evidence type="ECO:0000259" key="5">
    <source>
        <dbReference type="PROSITE" id="PS50931"/>
    </source>
</evidence>
<dbReference type="RefSeq" id="WP_342627089.1">
    <property type="nucleotide sequence ID" value="NZ_CP152276.1"/>
</dbReference>
<evidence type="ECO:0000256" key="1">
    <source>
        <dbReference type="ARBA" id="ARBA00009437"/>
    </source>
</evidence>
<evidence type="ECO:0000313" key="7">
    <source>
        <dbReference type="Proteomes" id="UP001449795"/>
    </source>
</evidence>
<proteinExistence type="inferred from homology"/>
<keyword evidence="7" id="KW-1185">Reference proteome</keyword>
<dbReference type="SUPFAM" id="SSF53850">
    <property type="entry name" value="Periplasmic binding protein-like II"/>
    <property type="match status" value="1"/>
</dbReference>
<dbReference type="InterPro" id="IPR036388">
    <property type="entry name" value="WH-like_DNA-bd_sf"/>
</dbReference>
<reference evidence="6 7" key="1">
    <citation type="submission" date="2024-04" db="EMBL/GenBank/DDBJ databases">
        <title>Complete genome sequence of Nguyenibacter vanlangesis HBCM-1154, a strain capable of nitrogen fixation, IAA production, and phosphorus solubilization isolated from sugarcane soil.</title>
        <authorList>
            <person name="MY HANH P."/>
        </authorList>
    </citation>
    <scope>NUCLEOTIDE SEQUENCE [LARGE SCALE GENOMIC DNA]</scope>
    <source>
        <strain evidence="6 7">HBCM 1154</strain>
    </source>
</reference>
<dbReference type="InterPro" id="IPR036390">
    <property type="entry name" value="WH_DNA-bd_sf"/>
</dbReference>
<feature type="domain" description="HTH lysR-type" evidence="5">
    <location>
        <begin position="3"/>
        <end position="60"/>
    </location>
</feature>
<keyword evidence="4" id="KW-0804">Transcription</keyword>
<evidence type="ECO:0000256" key="2">
    <source>
        <dbReference type="ARBA" id="ARBA00023015"/>
    </source>
</evidence>
<dbReference type="Proteomes" id="UP001449795">
    <property type="component" value="Chromosome"/>
</dbReference>
<dbReference type="Gene3D" id="1.10.10.10">
    <property type="entry name" value="Winged helix-like DNA-binding domain superfamily/Winged helix DNA-binding domain"/>
    <property type="match status" value="1"/>
</dbReference>
<dbReference type="PANTHER" id="PTHR30346">
    <property type="entry name" value="TRANSCRIPTIONAL DUAL REGULATOR HCAR-RELATED"/>
    <property type="match status" value="1"/>
</dbReference>
<accession>A0ABZ3D0G9</accession>
<keyword evidence="3" id="KW-0238">DNA-binding</keyword>
<sequence>MTIDIRHLRCALAAYDQGSLRKAALALGIRQVTVARNIEAIETRVGYALFIRQRNGVHPTTEGMDFLHMARRILRDMESLTGDRSAVRRSRGSHLTIGFYTSVSAGQLRATLLEFRNRFPDMQWRLVGGTRREVLKGVEEGHIDVGIVTTRGLVWPDASLPLWPERCVAALPASHPLAGQTVVEWSQLRGERFLTSTVDPGTDIAALIRFYLQRGSFHPVIAEHETSLHILKPFVAEGRGIVIDCESSTGETLPGVIYREIRHENMPSELRLTACWSRNNPNQSLAAFLALLRERHPDFASGSADGAA</sequence>
<dbReference type="Pfam" id="PF00126">
    <property type="entry name" value="HTH_1"/>
    <property type="match status" value="1"/>
</dbReference>
<dbReference type="PANTHER" id="PTHR30346:SF0">
    <property type="entry name" value="HCA OPERON TRANSCRIPTIONAL ACTIVATOR HCAR"/>
    <property type="match status" value="1"/>
</dbReference>
<dbReference type="CDD" id="cd08414">
    <property type="entry name" value="PBP2_LTTR_aromatics_like"/>
    <property type="match status" value="1"/>
</dbReference>
<evidence type="ECO:0000313" key="6">
    <source>
        <dbReference type="EMBL" id="XAE41094.1"/>
    </source>
</evidence>
<dbReference type="PROSITE" id="PS50931">
    <property type="entry name" value="HTH_LYSR"/>
    <property type="match status" value="1"/>
</dbReference>
<evidence type="ECO:0000256" key="4">
    <source>
        <dbReference type="ARBA" id="ARBA00023163"/>
    </source>
</evidence>
<dbReference type="Gene3D" id="3.40.190.10">
    <property type="entry name" value="Periplasmic binding protein-like II"/>
    <property type="match status" value="2"/>
</dbReference>